<organism evidence="1 2">
    <name type="scientific">Pilibacter termitis</name>
    <dbReference type="NCBI Taxonomy" id="263852"/>
    <lineage>
        <taxon>Bacteria</taxon>
        <taxon>Bacillati</taxon>
        <taxon>Bacillota</taxon>
        <taxon>Bacilli</taxon>
        <taxon>Lactobacillales</taxon>
        <taxon>Enterococcaceae</taxon>
        <taxon>Pilibacter</taxon>
    </lineage>
</organism>
<gene>
    <name evidence="1" type="ORF">SAMN02745116_01777</name>
</gene>
<accession>A0A1T4PDV8</accession>
<evidence type="ECO:0008006" key="3">
    <source>
        <dbReference type="Google" id="ProtNLM"/>
    </source>
</evidence>
<protein>
    <recommendedName>
        <fullName evidence="3">Phage gp6-like head-tail connector protein</fullName>
    </recommendedName>
</protein>
<reference evidence="1 2" key="1">
    <citation type="submission" date="2017-02" db="EMBL/GenBank/DDBJ databases">
        <authorList>
            <person name="Peterson S.W."/>
        </authorList>
    </citation>
    <scope>NUCLEOTIDE SEQUENCE [LARGE SCALE GENOMIC DNA]</scope>
    <source>
        <strain evidence="1 2">ATCC BAA-1030</strain>
    </source>
</reference>
<proteinExistence type="predicted"/>
<dbReference type="STRING" id="263852.SAMN02745116_01777"/>
<evidence type="ECO:0000313" key="1">
    <source>
        <dbReference type="EMBL" id="SJZ89755.1"/>
    </source>
</evidence>
<dbReference type="RefSeq" id="WP_234984647.1">
    <property type="nucleotide sequence ID" value="NZ_FUXI01000020.1"/>
</dbReference>
<keyword evidence="2" id="KW-1185">Reference proteome</keyword>
<name>A0A1T4PDV8_9ENTE</name>
<evidence type="ECO:0000313" key="2">
    <source>
        <dbReference type="Proteomes" id="UP000190328"/>
    </source>
</evidence>
<dbReference type="EMBL" id="FUXI01000020">
    <property type="protein sequence ID" value="SJZ89755.1"/>
    <property type="molecule type" value="Genomic_DNA"/>
</dbReference>
<dbReference type="AlphaFoldDB" id="A0A1T4PDV8"/>
<sequence length="101" mass="11860">MEEKINILLPVFKNRMRISHDFEDDRLREILGGSISSITSLIGAENIEDFSIRELILERSRYVYNDSLEFFKENFLEEIYDTYRRNEGGVDGEEVSTSEDT</sequence>
<dbReference type="Proteomes" id="UP000190328">
    <property type="component" value="Unassembled WGS sequence"/>
</dbReference>